<dbReference type="PANTHER" id="PTHR43802:SF1">
    <property type="entry name" value="IP11341P-RELATED"/>
    <property type="match status" value="1"/>
</dbReference>
<dbReference type="PANTHER" id="PTHR43802">
    <property type="entry name" value="ENOYL-COA HYDRATASE"/>
    <property type="match status" value="1"/>
</dbReference>
<organism evidence="3 4">
    <name type="scientific">Psychroserpens ponticola</name>
    <dbReference type="NCBI Taxonomy" id="2932268"/>
    <lineage>
        <taxon>Bacteria</taxon>
        <taxon>Pseudomonadati</taxon>
        <taxon>Bacteroidota</taxon>
        <taxon>Flavobacteriia</taxon>
        <taxon>Flavobacteriales</taxon>
        <taxon>Flavobacteriaceae</taxon>
        <taxon>Psychroserpens</taxon>
    </lineage>
</organism>
<evidence type="ECO:0000313" key="3">
    <source>
        <dbReference type="EMBL" id="WCO02187.1"/>
    </source>
</evidence>
<protein>
    <submittedName>
        <fullName evidence="3">Enoyl-CoA hydratase-related protein</fullName>
    </submittedName>
</protein>
<accession>A0ABY7RYN4</accession>
<dbReference type="Proteomes" id="UP001202717">
    <property type="component" value="Chromosome"/>
</dbReference>
<dbReference type="Gene3D" id="3.90.226.10">
    <property type="entry name" value="2-enoyl-CoA Hydratase, Chain A, domain 1"/>
    <property type="match status" value="1"/>
</dbReference>
<evidence type="ECO:0000256" key="2">
    <source>
        <dbReference type="RuleBase" id="RU003707"/>
    </source>
</evidence>
<evidence type="ECO:0000256" key="1">
    <source>
        <dbReference type="ARBA" id="ARBA00005254"/>
    </source>
</evidence>
<gene>
    <name evidence="3" type="ORF">MUN68_001555</name>
</gene>
<dbReference type="SUPFAM" id="SSF52096">
    <property type="entry name" value="ClpP/crotonase"/>
    <property type="match status" value="1"/>
</dbReference>
<dbReference type="InterPro" id="IPR018376">
    <property type="entry name" value="Enoyl-CoA_hyd/isom_CS"/>
</dbReference>
<dbReference type="RefSeq" id="WP_249995068.1">
    <property type="nucleotide sequence ID" value="NZ_CP116221.1"/>
</dbReference>
<dbReference type="InterPro" id="IPR014748">
    <property type="entry name" value="Enoyl-CoA_hydra_C"/>
</dbReference>
<comment type="similarity">
    <text evidence="1 2">Belongs to the enoyl-CoA hydratase/isomerase family.</text>
</comment>
<dbReference type="Pfam" id="PF00378">
    <property type="entry name" value="ECH_1"/>
    <property type="match status" value="1"/>
</dbReference>
<sequence length="260" mass="28555">MNKSIQLKIENKIAYITLNRPEVFNSFNREMAFLLHDTLDACEKNDDVRAIVLTGNGKAFCAGQDLKEVTDPDLNPGFKKILEEHYNPIITRIRAIKKPIIAAVNGVAAGAGANIALACDIVVAHEKVSFIQAFSLIGLVPDSGGTFFLPRLIGFQKALALAMLGDKISAGDAEKMGMIYKILPLENFEKEVNKLALKLANMPTKALGFIKELFNQSMTNDLDAQLVLESKLQIEAAQSEDYAEGVAAFIEKRKPEFKGR</sequence>
<dbReference type="InterPro" id="IPR029045">
    <property type="entry name" value="ClpP/crotonase-like_dom_sf"/>
</dbReference>
<reference evidence="3 4" key="1">
    <citation type="submission" date="2023-01" db="EMBL/GenBank/DDBJ databases">
        <title>Psychroserpens ponticola sp. nov., isolated from seawater.</title>
        <authorList>
            <person name="Kristyanto S."/>
            <person name="Jung J."/>
            <person name="Kim J.M."/>
            <person name="Jeon C.O."/>
        </authorList>
    </citation>
    <scope>NUCLEOTIDE SEQUENCE [LARGE SCALE GENOMIC DNA]</scope>
    <source>
        <strain evidence="3 4">MSW6</strain>
    </source>
</reference>
<dbReference type="PROSITE" id="PS00166">
    <property type="entry name" value="ENOYL_COA_HYDRATASE"/>
    <property type="match status" value="1"/>
</dbReference>
<name>A0ABY7RYN4_9FLAO</name>
<dbReference type="InterPro" id="IPR001753">
    <property type="entry name" value="Enoyl-CoA_hydra/iso"/>
</dbReference>
<keyword evidence="4" id="KW-1185">Reference proteome</keyword>
<evidence type="ECO:0000313" key="4">
    <source>
        <dbReference type="Proteomes" id="UP001202717"/>
    </source>
</evidence>
<dbReference type="CDD" id="cd06558">
    <property type="entry name" value="crotonase-like"/>
    <property type="match status" value="1"/>
</dbReference>
<proteinExistence type="inferred from homology"/>
<dbReference type="Gene3D" id="1.10.12.10">
    <property type="entry name" value="Lyase 2-enoyl-coa Hydratase, Chain A, domain 2"/>
    <property type="match status" value="1"/>
</dbReference>
<dbReference type="EMBL" id="CP116221">
    <property type="protein sequence ID" value="WCO02187.1"/>
    <property type="molecule type" value="Genomic_DNA"/>
</dbReference>